<dbReference type="InterPro" id="IPR048769">
    <property type="entry name" value="HepT-like_dom"/>
</dbReference>
<feature type="domain" description="HepT-like" evidence="1">
    <location>
        <begin position="8"/>
        <end position="56"/>
    </location>
</feature>
<name>A0A2M7PQI7_9BACT</name>
<sequence>MNKKFLTLSSHIRAFRHIVRNIYAHNFRIDKIKDLMGNIDKVLNKLEENLQIFCEFLEKPE</sequence>
<gene>
    <name evidence="2" type="ORF">COZ07_04515</name>
</gene>
<accession>A0A2M7PQI7</accession>
<comment type="caution">
    <text evidence="2">The sequence shown here is derived from an EMBL/GenBank/DDBJ whole genome shotgun (WGS) entry which is preliminary data.</text>
</comment>
<organism evidence="2 3">
    <name type="scientific">Candidatus Infernicultor aquiphilus</name>
    <dbReference type="NCBI Taxonomy" id="1805029"/>
    <lineage>
        <taxon>Bacteria</taxon>
        <taxon>Pseudomonadati</taxon>
        <taxon>Atribacterota</taxon>
        <taxon>Candidatus Phoenicimicrobiia</taxon>
        <taxon>Candidatus Pheonicimicrobiales</taxon>
        <taxon>Candidatus Phoenicimicrobiaceae</taxon>
        <taxon>Candidatus Infernicultor</taxon>
    </lineage>
</organism>
<proteinExistence type="predicted"/>
<dbReference type="Proteomes" id="UP000230646">
    <property type="component" value="Unassembled WGS sequence"/>
</dbReference>
<reference evidence="2 3" key="1">
    <citation type="submission" date="2017-09" db="EMBL/GenBank/DDBJ databases">
        <title>Depth-based differentiation of microbial function through sediment-hosted aquifers and enrichment of novel symbionts in the deep terrestrial subsurface.</title>
        <authorList>
            <person name="Probst A.J."/>
            <person name="Ladd B."/>
            <person name="Jarett J.K."/>
            <person name="Geller-Mcgrath D.E."/>
            <person name="Sieber C.M."/>
            <person name="Emerson J.B."/>
            <person name="Anantharaman K."/>
            <person name="Thomas B.C."/>
            <person name="Malmstrom R."/>
            <person name="Stieglmeier M."/>
            <person name="Klingl A."/>
            <person name="Woyke T."/>
            <person name="Ryan C.M."/>
            <person name="Banfield J.F."/>
        </authorList>
    </citation>
    <scope>NUCLEOTIDE SEQUENCE [LARGE SCALE GENOMIC DNA]</scope>
    <source>
        <strain evidence="2">CG_4_10_14_3_um_filter_34_13</strain>
    </source>
</reference>
<evidence type="ECO:0000313" key="3">
    <source>
        <dbReference type="Proteomes" id="UP000230646"/>
    </source>
</evidence>
<feature type="non-terminal residue" evidence="2">
    <location>
        <position position="61"/>
    </location>
</feature>
<dbReference type="Pfam" id="PF20797">
    <property type="entry name" value="HepT-like_2"/>
    <property type="match status" value="1"/>
</dbReference>
<protein>
    <recommendedName>
        <fullName evidence="1">HepT-like domain-containing protein</fullName>
    </recommendedName>
</protein>
<dbReference type="AlphaFoldDB" id="A0A2M7PQI7"/>
<evidence type="ECO:0000259" key="1">
    <source>
        <dbReference type="Pfam" id="PF20797"/>
    </source>
</evidence>
<evidence type="ECO:0000313" key="2">
    <source>
        <dbReference type="EMBL" id="PIY32785.1"/>
    </source>
</evidence>
<dbReference type="EMBL" id="PFKO01000166">
    <property type="protein sequence ID" value="PIY32785.1"/>
    <property type="molecule type" value="Genomic_DNA"/>
</dbReference>